<evidence type="ECO:0000256" key="11">
    <source>
        <dbReference type="ARBA" id="ARBA00023180"/>
    </source>
</evidence>
<keyword evidence="10 14" id="KW-0675">Receptor</keyword>
<evidence type="ECO:0000256" key="7">
    <source>
        <dbReference type="ARBA" id="ARBA00023040"/>
    </source>
</evidence>
<dbReference type="PANTHER" id="PTHR11866">
    <property type="entry name" value="G-PROTEIN COUPLED RECEPTOR FAMILY 1 MEMBER"/>
    <property type="match status" value="1"/>
</dbReference>
<feature type="transmembrane region" description="Helical" evidence="16">
    <location>
        <begin position="50"/>
        <end position="73"/>
    </location>
</feature>
<reference evidence="18" key="2">
    <citation type="submission" date="2025-08" db="UniProtKB">
        <authorList>
            <consortium name="Ensembl"/>
        </authorList>
    </citation>
    <scope>IDENTIFICATION</scope>
    <source>
        <strain evidence="18">Guanapo</strain>
    </source>
</reference>
<reference evidence="18" key="3">
    <citation type="submission" date="2025-09" db="UniProtKB">
        <authorList>
            <consortium name="Ensembl"/>
        </authorList>
    </citation>
    <scope>IDENTIFICATION</scope>
    <source>
        <strain evidence="18">Guanapo</strain>
    </source>
</reference>
<evidence type="ECO:0000256" key="12">
    <source>
        <dbReference type="ARBA" id="ARBA00023224"/>
    </source>
</evidence>
<feature type="compositionally biased region" description="Polar residues" evidence="15">
    <location>
        <begin position="377"/>
        <end position="400"/>
    </location>
</feature>
<dbReference type="AlphaFoldDB" id="A0A3P9PKT3"/>
<evidence type="ECO:0000256" key="5">
    <source>
        <dbReference type="ARBA" id="ARBA00022692"/>
    </source>
</evidence>
<evidence type="ECO:0000313" key="19">
    <source>
        <dbReference type="Proteomes" id="UP000242638"/>
    </source>
</evidence>
<dbReference type="InterPro" id="IPR000276">
    <property type="entry name" value="GPCR_Rhodpsn"/>
</dbReference>
<dbReference type="Gene3D" id="1.20.1070.10">
    <property type="entry name" value="Rhodopsin 7-helix transmembrane proteins"/>
    <property type="match status" value="1"/>
</dbReference>
<evidence type="ECO:0000256" key="4">
    <source>
        <dbReference type="ARBA" id="ARBA00022553"/>
    </source>
</evidence>
<dbReference type="GO" id="GO:0005886">
    <property type="term" value="C:plasma membrane"/>
    <property type="evidence" value="ECO:0007669"/>
    <property type="project" value="UniProtKB-SubCell"/>
</dbReference>
<evidence type="ECO:0000256" key="3">
    <source>
        <dbReference type="ARBA" id="ARBA00022475"/>
    </source>
</evidence>
<dbReference type="PRINTS" id="PR00237">
    <property type="entry name" value="GPCRRHODOPSN"/>
</dbReference>
<dbReference type="STRING" id="8081.ENSPREP00000022389"/>
<organism evidence="18 19">
    <name type="scientific">Poecilia reticulata</name>
    <name type="common">Guppy</name>
    <name type="synonym">Acanthophacelus reticulatus</name>
    <dbReference type="NCBI Taxonomy" id="8081"/>
    <lineage>
        <taxon>Eukaryota</taxon>
        <taxon>Metazoa</taxon>
        <taxon>Chordata</taxon>
        <taxon>Craniata</taxon>
        <taxon>Vertebrata</taxon>
        <taxon>Euteleostomi</taxon>
        <taxon>Actinopterygii</taxon>
        <taxon>Neopterygii</taxon>
        <taxon>Teleostei</taxon>
        <taxon>Neoteleostei</taxon>
        <taxon>Acanthomorphata</taxon>
        <taxon>Ovalentaria</taxon>
        <taxon>Atherinomorphae</taxon>
        <taxon>Cyprinodontiformes</taxon>
        <taxon>Poeciliidae</taxon>
        <taxon>Poeciliinae</taxon>
        <taxon>Poecilia</taxon>
    </lineage>
</organism>
<keyword evidence="12 14" id="KW-0807">Transducer</keyword>
<dbReference type="GO" id="GO:0007204">
    <property type="term" value="P:positive regulation of cytosolic calcium ion concentration"/>
    <property type="evidence" value="ECO:0007669"/>
    <property type="project" value="TreeGrafter"/>
</dbReference>
<evidence type="ECO:0000313" key="18">
    <source>
        <dbReference type="Ensembl" id="ENSPREP00000022389.1"/>
    </source>
</evidence>
<feature type="region of interest" description="Disordered" evidence="15">
    <location>
        <begin position="375"/>
        <end position="400"/>
    </location>
</feature>
<dbReference type="CDD" id="cd15142">
    <property type="entry name" value="7tmA_PGE2_EP4"/>
    <property type="match status" value="1"/>
</dbReference>
<protein>
    <recommendedName>
        <fullName evidence="2">Thromboxane A2 receptor</fullName>
    </recommendedName>
    <alternativeName>
        <fullName evidence="13">Prostanoid TP receptor</fullName>
    </alternativeName>
</protein>
<proteinExistence type="inferred from homology"/>
<dbReference type="PROSITE" id="PS00237">
    <property type="entry name" value="G_PROTEIN_RECEP_F1_1"/>
    <property type="match status" value="1"/>
</dbReference>
<evidence type="ECO:0000256" key="6">
    <source>
        <dbReference type="ARBA" id="ARBA00022989"/>
    </source>
</evidence>
<evidence type="ECO:0000256" key="2">
    <source>
        <dbReference type="ARBA" id="ARBA00017628"/>
    </source>
</evidence>
<dbReference type="SUPFAM" id="SSF81321">
    <property type="entry name" value="Family A G protein-coupled receptor-like"/>
    <property type="match status" value="1"/>
</dbReference>
<dbReference type="Proteomes" id="UP000242638">
    <property type="component" value="Unassembled WGS sequence"/>
</dbReference>
<keyword evidence="5 14" id="KW-0812">Transmembrane</keyword>
<dbReference type="OMA" id="CIDAHQL"/>
<evidence type="ECO:0000256" key="8">
    <source>
        <dbReference type="ARBA" id="ARBA00023136"/>
    </source>
</evidence>
<evidence type="ECO:0000256" key="14">
    <source>
        <dbReference type="RuleBase" id="RU000688"/>
    </source>
</evidence>
<dbReference type="GO" id="GO:0004960">
    <property type="term" value="F:thromboxane receptor activity"/>
    <property type="evidence" value="ECO:0007669"/>
    <property type="project" value="UniProtKB-ARBA"/>
</dbReference>
<feature type="transmembrane region" description="Helical" evidence="16">
    <location>
        <begin position="20"/>
        <end position="38"/>
    </location>
</feature>
<accession>A0A3P9PKT3</accession>
<dbReference type="GO" id="GO:0004957">
    <property type="term" value="F:prostaglandin E receptor activity"/>
    <property type="evidence" value="ECO:0007669"/>
    <property type="project" value="InterPro"/>
</dbReference>
<feature type="transmembrane region" description="Helical" evidence="16">
    <location>
        <begin position="93"/>
        <end position="115"/>
    </location>
</feature>
<keyword evidence="3" id="KW-1003">Cell membrane</keyword>
<sequence length="424" mass="47344">MNNPTTTIIPPMRSIPPTVPILMFTFGVVGNVIAIAVLCRTRKEKRETTFYALVYGLAVTDLVGTLLASPVTISTYAQGQWPGGDPLCQYMGFIMLFFSLAGLSIIFAMSVDRYIAVKYPYVYNNHVNQKHAGQTLVAIYISNALFSALPAIGFGQVALQHPQTWCFLDWRTNHTTHAVYSYLYAGVSIFLIFFTVVFNVLLCVVLLRMHKKFLRRMSQGTDSGRISDLRKKSISFVHLADTEIQMILVLVTTTVVVLICSIPLVVQVFLNQLYKPPVELNIAKSPDIQAIRLASFNPILDPWIYILLRKTVLRKVIGKIKYTFAKTGIRRRSITVPLSDVHRNASTSSPSLASEGPQLVRRDSEGFFYESEDIQPATESQLQITEPSDSQNQSKETSTFTDLTVAENILRQISLVMGGNGTEM</sequence>
<dbReference type="Pfam" id="PF00001">
    <property type="entry name" value="7tm_1"/>
    <property type="match status" value="1"/>
</dbReference>
<feature type="transmembrane region" description="Helical" evidence="16">
    <location>
        <begin position="179"/>
        <end position="207"/>
    </location>
</feature>
<keyword evidence="9" id="KW-1015">Disulfide bond</keyword>
<dbReference type="GO" id="GO:0006954">
    <property type="term" value="P:inflammatory response"/>
    <property type="evidence" value="ECO:0007669"/>
    <property type="project" value="TreeGrafter"/>
</dbReference>
<dbReference type="PRINTS" id="PR00586">
    <property type="entry name" value="PRSTNOIDEP4R"/>
</dbReference>
<keyword evidence="19" id="KW-1185">Reference proteome</keyword>
<evidence type="ECO:0000256" key="10">
    <source>
        <dbReference type="ARBA" id="ARBA00023170"/>
    </source>
</evidence>
<evidence type="ECO:0000256" key="16">
    <source>
        <dbReference type="SAM" id="Phobius"/>
    </source>
</evidence>
<dbReference type="InterPro" id="IPR017452">
    <property type="entry name" value="GPCR_Rhodpsn_7TM"/>
</dbReference>
<dbReference type="PRINTS" id="PR01788">
    <property type="entry name" value="PROSTANOIDR"/>
</dbReference>
<evidence type="ECO:0000256" key="13">
    <source>
        <dbReference type="ARBA" id="ARBA00029815"/>
    </source>
</evidence>
<dbReference type="FunFam" id="1.20.1070.10:FF:000163">
    <property type="entry name" value="Thromboxane A2 receptor"/>
    <property type="match status" value="1"/>
</dbReference>
<dbReference type="InterPro" id="IPR008365">
    <property type="entry name" value="Prostanoid_rcpt"/>
</dbReference>
<dbReference type="GO" id="GO:0071380">
    <property type="term" value="P:cellular response to prostaglandin E stimulus"/>
    <property type="evidence" value="ECO:0007669"/>
    <property type="project" value="TreeGrafter"/>
</dbReference>
<dbReference type="PANTHER" id="PTHR11866:SF6">
    <property type="entry name" value="PROSTAGLANDIN E2 RECEPTOR EP4 SUBTYPE"/>
    <property type="match status" value="1"/>
</dbReference>
<evidence type="ECO:0000256" key="15">
    <source>
        <dbReference type="SAM" id="MobiDB-lite"/>
    </source>
</evidence>
<keyword evidence="7 14" id="KW-0297">G-protein coupled receptor</keyword>
<keyword evidence="6 16" id="KW-1133">Transmembrane helix</keyword>
<evidence type="ECO:0000256" key="9">
    <source>
        <dbReference type="ARBA" id="ARBA00023157"/>
    </source>
</evidence>
<comment type="similarity">
    <text evidence="14">Belongs to the G-protein coupled receptor 1 family.</text>
</comment>
<feature type="transmembrane region" description="Helical" evidence="16">
    <location>
        <begin position="136"/>
        <end position="159"/>
    </location>
</feature>
<comment type="subcellular location">
    <subcellularLocation>
        <location evidence="1">Cell membrane</location>
        <topology evidence="1">Multi-pass membrane protein</topology>
    </subcellularLocation>
</comment>
<dbReference type="GO" id="GO:0007189">
    <property type="term" value="P:adenylate cyclase-activating G protein-coupled receptor signaling pathway"/>
    <property type="evidence" value="ECO:0007669"/>
    <property type="project" value="TreeGrafter"/>
</dbReference>
<dbReference type="GeneTree" id="ENSGT01050000244902"/>
<keyword evidence="4" id="KW-0597">Phosphoprotein</keyword>
<dbReference type="PROSITE" id="PS50262">
    <property type="entry name" value="G_PROTEIN_RECEP_F1_2"/>
    <property type="match status" value="1"/>
</dbReference>
<keyword evidence="8 16" id="KW-0472">Membrane</keyword>
<feature type="transmembrane region" description="Helical" evidence="16">
    <location>
        <begin position="247"/>
        <end position="270"/>
    </location>
</feature>
<reference evidence="19" key="1">
    <citation type="submission" date="2013-11" db="EMBL/GenBank/DDBJ databases">
        <title>The genomic landscape of the Guanapo guppy.</title>
        <authorList>
            <person name="Kuenstner A."/>
            <person name="Dreyer C."/>
        </authorList>
    </citation>
    <scope>NUCLEOTIDE SEQUENCE</scope>
    <source>
        <strain evidence="19">Guanapo</strain>
    </source>
</reference>
<name>A0A3P9PKT3_POERE</name>
<evidence type="ECO:0000259" key="17">
    <source>
        <dbReference type="PROSITE" id="PS50262"/>
    </source>
</evidence>
<dbReference type="Ensembl" id="ENSPRET00000022623.1">
    <property type="protein sequence ID" value="ENSPREP00000022389.1"/>
    <property type="gene ID" value="ENSPREG00000015115.1"/>
</dbReference>
<dbReference type="GO" id="GO:0050728">
    <property type="term" value="P:negative regulation of inflammatory response"/>
    <property type="evidence" value="ECO:0007669"/>
    <property type="project" value="TreeGrafter"/>
</dbReference>
<feature type="domain" description="G-protein coupled receptors family 1 profile" evidence="17">
    <location>
        <begin position="30"/>
        <end position="305"/>
    </location>
</feature>
<evidence type="ECO:0000256" key="1">
    <source>
        <dbReference type="ARBA" id="ARBA00004651"/>
    </source>
</evidence>
<keyword evidence="11" id="KW-0325">Glycoprotein</keyword>
<dbReference type="InterPro" id="IPR001758">
    <property type="entry name" value="Prost_EP4_rcpt"/>
</dbReference>